<evidence type="ECO:0000313" key="4">
    <source>
        <dbReference type="Proteomes" id="UP000527355"/>
    </source>
</evidence>
<protein>
    <recommendedName>
        <fullName evidence="5">Secreted protein</fullName>
    </recommendedName>
</protein>
<feature type="signal peptide" evidence="2">
    <location>
        <begin position="1"/>
        <end position="15"/>
    </location>
</feature>
<feature type="region of interest" description="Disordered" evidence="1">
    <location>
        <begin position="76"/>
        <end position="127"/>
    </location>
</feature>
<proteinExistence type="predicted"/>
<gene>
    <name evidence="3" type="ORF">mMyoMyo1_009829</name>
</gene>
<evidence type="ECO:0000313" key="3">
    <source>
        <dbReference type="EMBL" id="KAF6378956.1"/>
    </source>
</evidence>
<feature type="compositionally biased region" description="Basic and acidic residues" evidence="1">
    <location>
        <begin position="113"/>
        <end position="127"/>
    </location>
</feature>
<feature type="chain" id="PRO_5029633431" description="Secreted protein" evidence="2">
    <location>
        <begin position="16"/>
        <end position="127"/>
    </location>
</feature>
<evidence type="ECO:0008006" key="5">
    <source>
        <dbReference type="Google" id="ProtNLM"/>
    </source>
</evidence>
<accession>A0A7J7ZYJ9</accession>
<evidence type="ECO:0000256" key="1">
    <source>
        <dbReference type="SAM" id="MobiDB-lite"/>
    </source>
</evidence>
<keyword evidence="4" id="KW-1185">Reference proteome</keyword>
<keyword evidence="2" id="KW-0732">Signal</keyword>
<dbReference type="AlphaFoldDB" id="A0A7J7ZYJ9"/>
<feature type="compositionally biased region" description="Basic and acidic residues" evidence="1">
    <location>
        <begin position="81"/>
        <end position="94"/>
    </location>
</feature>
<comment type="caution">
    <text evidence="3">The sequence shown here is derived from an EMBL/GenBank/DDBJ whole genome shotgun (WGS) entry which is preliminary data.</text>
</comment>
<reference evidence="3 4" key="1">
    <citation type="journal article" date="2020" name="Nature">
        <title>Six reference-quality genomes reveal evolution of bat adaptations.</title>
        <authorList>
            <person name="Jebb D."/>
            <person name="Huang Z."/>
            <person name="Pippel M."/>
            <person name="Hughes G.M."/>
            <person name="Lavrichenko K."/>
            <person name="Devanna P."/>
            <person name="Winkler S."/>
            <person name="Jermiin L.S."/>
            <person name="Skirmuntt E.C."/>
            <person name="Katzourakis A."/>
            <person name="Burkitt-Gray L."/>
            <person name="Ray D.A."/>
            <person name="Sullivan K.A.M."/>
            <person name="Roscito J.G."/>
            <person name="Kirilenko B.M."/>
            <person name="Davalos L.M."/>
            <person name="Corthals A.P."/>
            <person name="Power M.L."/>
            <person name="Jones G."/>
            <person name="Ransome R.D."/>
            <person name="Dechmann D.K.N."/>
            <person name="Locatelli A.G."/>
            <person name="Puechmaille S.J."/>
            <person name="Fedrigo O."/>
            <person name="Jarvis E.D."/>
            <person name="Hiller M."/>
            <person name="Vernes S.C."/>
            <person name="Myers E.W."/>
            <person name="Teeling E.C."/>
        </authorList>
    </citation>
    <scope>NUCLEOTIDE SEQUENCE [LARGE SCALE GENOMIC DNA]</scope>
    <source>
        <strain evidence="3">MMyoMyo1</strain>
        <tissue evidence="3">Flight muscle</tissue>
    </source>
</reference>
<organism evidence="3 4">
    <name type="scientific">Myotis myotis</name>
    <name type="common">Greater mouse-eared bat</name>
    <name type="synonym">Vespertilio myotis</name>
    <dbReference type="NCBI Taxonomy" id="51298"/>
    <lineage>
        <taxon>Eukaryota</taxon>
        <taxon>Metazoa</taxon>
        <taxon>Chordata</taxon>
        <taxon>Craniata</taxon>
        <taxon>Vertebrata</taxon>
        <taxon>Euteleostomi</taxon>
        <taxon>Mammalia</taxon>
        <taxon>Eutheria</taxon>
        <taxon>Laurasiatheria</taxon>
        <taxon>Chiroptera</taxon>
        <taxon>Yangochiroptera</taxon>
        <taxon>Vespertilionidae</taxon>
        <taxon>Myotis</taxon>
    </lineage>
</organism>
<evidence type="ECO:0000256" key="2">
    <source>
        <dbReference type="SAM" id="SignalP"/>
    </source>
</evidence>
<name>A0A7J7ZYJ9_MYOMY</name>
<dbReference type="Proteomes" id="UP000527355">
    <property type="component" value="Unassembled WGS sequence"/>
</dbReference>
<sequence length="127" mass="14311">MVLFLCFYVPVVLLCCRIYHMSLSSLSPSLLSNNEMLRIVTVSASVTLLDTSYAFEHITLKSDFCKSGAENADGPCAFSQTDRRNSRIEQHPPRIGELNTAGEAIHGQKGQRSPRERRERELRNQTP</sequence>
<dbReference type="EMBL" id="JABWUV010000002">
    <property type="protein sequence ID" value="KAF6378956.1"/>
    <property type="molecule type" value="Genomic_DNA"/>
</dbReference>